<dbReference type="InterPro" id="IPR001356">
    <property type="entry name" value="HD"/>
</dbReference>
<dbReference type="Gene3D" id="1.10.10.10">
    <property type="entry name" value="Winged helix-like DNA-binding domain superfamily/Winged helix DNA-binding domain"/>
    <property type="match status" value="2"/>
</dbReference>
<evidence type="ECO:0000256" key="4">
    <source>
        <dbReference type="ARBA" id="ARBA00022724"/>
    </source>
</evidence>
<keyword evidence="4" id="KW-0563">Paired box</keyword>
<dbReference type="PROSITE" id="PS51057">
    <property type="entry name" value="PAIRED_2"/>
    <property type="match status" value="1"/>
</dbReference>
<evidence type="ECO:0000313" key="17">
    <source>
        <dbReference type="RefSeq" id="XP_014070576.1"/>
    </source>
</evidence>
<dbReference type="InterPro" id="IPR009057">
    <property type="entry name" value="Homeodomain-like_sf"/>
</dbReference>
<dbReference type="GO" id="GO:0007399">
    <property type="term" value="P:nervous system development"/>
    <property type="evidence" value="ECO:0007669"/>
    <property type="project" value="UniProtKB-KW"/>
</dbReference>
<evidence type="ECO:0000313" key="16">
    <source>
        <dbReference type="Proteomes" id="UP001652741"/>
    </source>
</evidence>
<dbReference type="InterPro" id="IPR017970">
    <property type="entry name" value="Homeobox_CS"/>
</dbReference>
<evidence type="ECO:0000256" key="11">
    <source>
        <dbReference type="PROSITE-ProRule" id="PRU00108"/>
    </source>
</evidence>
<dbReference type="GO" id="GO:0000981">
    <property type="term" value="F:DNA-binding transcription factor activity, RNA polymerase II-specific"/>
    <property type="evidence" value="ECO:0007669"/>
    <property type="project" value="InterPro"/>
</dbReference>
<dbReference type="Pfam" id="PF12360">
    <property type="entry name" value="Pax7"/>
    <property type="match status" value="1"/>
</dbReference>
<dbReference type="PANTHER" id="PTHR45636:SF17">
    <property type="entry name" value="PAIRED BOX PROTEIN PAX-3"/>
    <property type="match status" value="1"/>
</dbReference>
<keyword evidence="6" id="KW-0805">Transcription regulation</keyword>
<dbReference type="PROSITE" id="PS00027">
    <property type="entry name" value="HOMEOBOX_1"/>
    <property type="match status" value="1"/>
</dbReference>
<feature type="compositionally biased region" description="Polar residues" evidence="13">
    <location>
        <begin position="278"/>
        <end position="306"/>
    </location>
</feature>
<evidence type="ECO:0000256" key="12">
    <source>
        <dbReference type="RuleBase" id="RU000682"/>
    </source>
</evidence>
<feature type="compositionally biased region" description="Basic and acidic residues" evidence="13">
    <location>
        <begin position="113"/>
        <end position="125"/>
    </location>
</feature>
<comment type="similarity">
    <text evidence="2">Belongs to the paired homeobox family.</text>
</comment>
<evidence type="ECO:0000259" key="14">
    <source>
        <dbReference type="PROSITE" id="PS50071"/>
    </source>
</evidence>
<evidence type="ECO:0000256" key="13">
    <source>
        <dbReference type="SAM" id="MobiDB-lite"/>
    </source>
</evidence>
<dbReference type="PROSITE" id="PS00034">
    <property type="entry name" value="PAIRED_1"/>
    <property type="match status" value="1"/>
</dbReference>
<dbReference type="SUPFAM" id="SSF46689">
    <property type="entry name" value="Homeodomain-like"/>
    <property type="match status" value="2"/>
</dbReference>
<proteinExistence type="inferred from homology"/>
<feature type="domain" description="Homeobox" evidence="14">
    <location>
        <begin position="194"/>
        <end position="254"/>
    </location>
</feature>
<comment type="subcellular location">
    <subcellularLocation>
        <location evidence="1 11 12">Nucleus</location>
    </subcellularLocation>
</comment>
<keyword evidence="8 11" id="KW-0371">Homeobox</keyword>
<evidence type="ECO:0000256" key="10">
    <source>
        <dbReference type="ARBA" id="ARBA00023242"/>
    </source>
</evidence>
<reference evidence="17" key="1">
    <citation type="submission" date="2025-08" db="UniProtKB">
        <authorList>
            <consortium name="RefSeq"/>
        </authorList>
    </citation>
    <scope>IDENTIFICATION</scope>
</reference>
<keyword evidence="7 11" id="KW-0238">DNA-binding</keyword>
<sequence>MTALAGAIPRMMRPMLAQNYPHSGFPLEVSTPLGQGRMNQLGGVFINGRPLPNHIRHKIVEMAHHGIRPCVISRQLRVSHGCVSKILCRYQETGSIRPGAIGGSKPKQGTTPDVEKRIEEYKRDNPVSSISRIMRSKFGGKGDDDDDEDEIEKKELEEHERRAKHSIEGILGDRSSHSDEGSDVESEPDLPLKRKQRRSRTTFTAEQLDELERAFERTHYPDIYTREELAQRAKLTEARVQVWFSNRRARWRKQAGASQLMAFNHLIPGGFPPSAMSSLSPYQLSDSPYPPTSISQAVSEQASTLHRPQPLPPSSGHHQSSGGGGQDGGSAYCLASGRHSFSGYSDSFVTSGGPPMNPAISNGLSSQVMGLLNPGGVPHQPQSDYALSPLTGGLEPPGGMGASCSQRLEHIKGLEGLSSVPNIPSLPSLPNSQSYCPSSYSAPAYSVDPVASYQYGQYHGQSALHYLRPEIT</sequence>
<dbReference type="FunFam" id="1.10.10.60:FF:000035">
    <property type="entry name" value="paired box protein Pax-3 isoform X2"/>
    <property type="match status" value="1"/>
</dbReference>
<dbReference type="SMART" id="SM00351">
    <property type="entry name" value="PAX"/>
    <property type="match status" value="1"/>
</dbReference>
<evidence type="ECO:0000259" key="15">
    <source>
        <dbReference type="PROSITE" id="PS51057"/>
    </source>
</evidence>
<feature type="DNA-binding region" description="Homeobox" evidence="11">
    <location>
        <begin position="196"/>
        <end position="255"/>
    </location>
</feature>
<dbReference type="AlphaFoldDB" id="A0A1S3T1V8"/>
<evidence type="ECO:0000256" key="7">
    <source>
        <dbReference type="ARBA" id="ARBA00023125"/>
    </source>
</evidence>
<evidence type="ECO:0000256" key="9">
    <source>
        <dbReference type="ARBA" id="ARBA00023163"/>
    </source>
</evidence>
<keyword evidence="10 11" id="KW-0539">Nucleus</keyword>
<evidence type="ECO:0000256" key="1">
    <source>
        <dbReference type="ARBA" id="ARBA00004123"/>
    </source>
</evidence>
<dbReference type="Gene3D" id="1.10.10.60">
    <property type="entry name" value="Homeodomain-like"/>
    <property type="match status" value="1"/>
</dbReference>
<dbReference type="PANTHER" id="PTHR45636">
    <property type="entry name" value="PAIRED BOX PROTEIN PAX-6-RELATED-RELATED"/>
    <property type="match status" value="1"/>
</dbReference>
<keyword evidence="9" id="KW-0804">Transcription</keyword>
<dbReference type="Pfam" id="PF00046">
    <property type="entry name" value="Homeodomain"/>
    <property type="match status" value="1"/>
</dbReference>
<accession>A0A1S3T1V8</accession>
<dbReference type="FunFam" id="1.10.10.10:FF:000031">
    <property type="entry name" value="Paired box protein Pax-7"/>
    <property type="match status" value="1"/>
</dbReference>
<dbReference type="InterPro" id="IPR043182">
    <property type="entry name" value="PAIRED_DNA-bd_dom"/>
</dbReference>
<feature type="domain" description="Paired" evidence="15">
    <location>
        <begin position="34"/>
        <end position="174"/>
    </location>
</feature>
<evidence type="ECO:0000256" key="8">
    <source>
        <dbReference type="ARBA" id="ARBA00023155"/>
    </source>
</evidence>
<dbReference type="Pfam" id="PF00292">
    <property type="entry name" value="PAX"/>
    <property type="match status" value="1"/>
</dbReference>
<evidence type="ECO:0000256" key="3">
    <source>
        <dbReference type="ARBA" id="ARBA00022473"/>
    </source>
</evidence>
<dbReference type="Proteomes" id="UP001652741">
    <property type="component" value="Chromosome ssa09"/>
</dbReference>
<dbReference type="PROSITE" id="PS50071">
    <property type="entry name" value="HOMEOBOX_2"/>
    <property type="match status" value="1"/>
</dbReference>
<keyword evidence="3" id="KW-0217">Developmental protein</keyword>
<dbReference type="GO" id="GO:0009653">
    <property type="term" value="P:anatomical structure morphogenesis"/>
    <property type="evidence" value="ECO:0007669"/>
    <property type="project" value="UniProtKB-ARBA"/>
</dbReference>
<dbReference type="GO" id="GO:0000978">
    <property type="term" value="F:RNA polymerase II cis-regulatory region sequence-specific DNA binding"/>
    <property type="evidence" value="ECO:0007669"/>
    <property type="project" value="TreeGrafter"/>
</dbReference>
<dbReference type="PRINTS" id="PR00027">
    <property type="entry name" value="PAIREDBOX"/>
</dbReference>
<evidence type="ECO:0000256" key="2">
    <source>
        <dbReference type="ARBA" id="ARBA00005733"/>
    </source>
</evidence>
<dbReference type="GeneID" id="106613139"/>
<dbReference type="RefSeq" id="XP_014070576.1">
    <property type="nucleotide sequence ID" value="XM_014215101.2"/>
</dbReference>
<dbReference type="SMART" id="SM00389">
    <property type="entry name" value="HOX"/>
    <property type="match status" value="1"/>
</dbReference>
<keyword evidence="5" id="KW-0524">Neurogenesis</keyword>
<name>A0A1S3T1V8_SALSA</name>
<keyword evidence="16" id="KW-1185">Reference proteome</keyword>
<evidence type="ECO:0000256" key="6">
    <source>
        <dbReference type="ARBA" id="ARBA00023015"/>
    </source>
</evidence>
<feature type="region of interest" description="Disordered" evidence="13">
    <location>
        <begin position="278"/>
        <end position="331"/>
    </location>
</feature>
<feature type="region of interest" description="Disordered" evidence="13">
    <location>
        <begin position="95"/>
        <end position="204"/>
    </location>
</feature>
<dbReference type="InterPro" id="IPR036388">
    <property type="entry name" value="WH-like_DNA-bd_sf"/>
</dbReference>
<organism evidence="16 17">
    <name type="scientific">Salmo salar</name>
    <name type="common">Atlantic salmon</name>
    <dbReference type="NCBI Taxonomy" id="8030"/>
    <lineage>
        <taxon>Eukaryota</taxon>
        <taxon>Metazoa</taxon>
        <taxon>Chordata</taxon>
        <taxon>Craniata</taxon>
        <taxon>Vertebrata</taxon>
        <taxon>Euteleostomi</taxon>
        <taxon>Actinopterygii</taxon>
        <taxon>Neopterygii</taxon>
        <taxon>Teleostei</taxon>
        <taxon>Protacanthopterygii</taxon>
        <taxon>Salmoniformes</taxon>
        <taxon>Salmonidae</taxon>
        <taxon>Salmoninae</taxon>
        <taxon>Salmo</taxon>
    </lineage>
</organism>
<gene>
    <name evidence="17" type="primary">LOC106613139</name>
</gene>
<dbReference type="InterPro" id="IPR001523">
    <property type="entry name" value="Paired_dom"/>
</dbReference>
<evidence type="ECO:0000256" key="5">
    <source>
        <dbReference type="ARBA" id="ARBA00022902"/>
    </source>
</evidence>
<feature type="compositionally biased region" description="Basic and acidic residues" evidence="13">
    <location>
        <begin position="151"/>
        <end position="167"/>
    </location>
</feature>
<dbReference type="GO" id="GO:0005634">
    <property type="term" value="C:nucleus"/>
    <property type="evidence" value="ECO:0007669"/>
    <property type="project" value="UniProtKB-SubCell"/>
</dbReference>
<dbReference type="CDD" id="cd00086">
    <property type="entry name" value="homeodomain"/>
    <property type="match status" value="1"/>
</dbReference>
<dbReference type="InterPro" id="IPR043565">
    <property type="entry name" value="PAX_fam"/>
</dbReference>
<dbReference type="InterPro" id="IPR022106">
    <property type="entry name" value="Pax7_C"/>
</dbReference>
<protein>
    <submittedName>
        <fullName evidence="17">Paired box protein Pax-3 isoform X3</fullName>
    </submittedName>
</protein>